<dbReference type="PANTHER" id="PTHR30293:SF0">
    <property type="entry name" value="NITROGEN ASSIMILATION REGULATORY PROTEIN NAC"/>
    <property type="match status" value="1"/>
</dbReference>
<feature type="region of interest" description="Disordered" evidence="7">
    <location>
        <begin position="310"/>
        <end position="335"/>
    </location>
</feature>
<dbReference type="FunFam" id="1.10.10.10:FF:000001">
    <property type="entry name" value="LysR family transcriptional regulator"/>
    <property type="match status" value="1"/>
</dbReference>
<dbReference type="InterPro" id="IPR005119">
    <property type="entry name" value="LysR_subst-bd"/>
</dbReference>
<feature type="compositionally biased region" description="Basic residues" evidence="7">
    <location>
        <begin position="323"/>
        <end position="335"/>
    </location>
</feature>
<reference evidence="9 10" key="1">
    <citation type="submission" date="2015-11" db="EMBL/GenBank/DDBJ databases">
        <title>Draft Genome Sequence of the Strain BR 10303 (Bradyrhizobium sp.) isolated from nodules of Centrolobium paraense.</title>
        <authorList>
            <person name="Zelli J.E."/>
            <person name="Simoes-Araujo J.L."/>
            <person name="Barauna A.C."/>
            <person name="Silva K."/>
        </authorList>
    </citation>
    <scope>NUCLEOTIDE SEQUENCE [LARGE SCALE GENOMIC DNA]</scope>
    <source>
        <strain evidence="9 10">BR 10303</strain>
    </source>
</reference>
<proteinExistence type="inferred from homology"/>
<protein>
    <recommendedName>
        <fullName evidence="8">HTH lysR-type domain-containing protein</fullName>
    </recommendedName>
</protein>
<keyword evidence="3" id="KW-0805">Transcription regulation</keyword>
<dbReference type="GO" id="GO:2000142">
    <property type="term" value="P:regulation of DNA-templated transcription initiation"/>
    <property type="evidence" value="ECO:0007669"/>
    <property type="project" value="TreeGrafter"/>
</dbReference>
<accession>A0A109JGE8</accession>
<dbReference type="Gene3D" id="1.10.10.10">
    <property type="entry name" value="Winged helix-like DNA-binding domain superfamily/Winged helix DNA-binding domain"/>
    <property type="match status" value="1"/>
</dbReference>
<dbReference type="Gene3D" id="3.40.190.10">
    <property type="entry name" value="Periplasmic binding protein-like II"/>
    <property type="match status" value="2"/>
</dbReference>
<evidence type="ECO:0000256" key="2">
    <source>
        <dbReference type="ARBA" id="ARBA00009437"/>
    </source>
</evidence>
<evidence type="ECO:0000259" key="8">
    <source>
        <dbReference type="PROSITE" id="PS50931"/>
    </source>
</evidence>
<keyword evidence="4" id="KW-0238">DNA-binding</keyword>
<comment type="similarity">
    <text evidence="2">Belongs to the LysR transcriptional regulatory family.</text>
</comment>
<dbReference type="PANTHER" id="PTHR30293">
    <property type="entry name" value="TRANSCRIPTIONAL REGULATORY PROTEIN NAC-RELATED"/>
    <property type="match status" value="1"/>
</dbReference>
<dbReference type="InterPro" id="IPR000847">
    <property type="entry name" value="LysR_HTH_N"/>
</dbReference>
<evidence type="ECO:0000256" key="3">
    <source>
        <dbReference type="ARBA" id="ARBA00023015"/>
    </source>
</evidence>
<evidence type="ECO:0000313" key="9">
    <source>
        <dbReference type="EMBL" id="KWV48438.1"/>
    </source>
</evidence>
<dbReference type="AlphaFoldDB" id="A0A109JGE8"/>
<feature type="domain" description="HTH lysR-type" evidence="8">
    <location>
        <begin position="3"/>
        <end position="60"/>
    </location>
</feature>
<sequence length="335" mass="36153">MTLSLRQLRYFVAIADSGAFARAAETLNIAQSALSHHVSEIETELGVTLLDRRPRGIMLTPAGRRLYEHAGAILSAMTKAEIDVKTFTEVAAGPVAIGLSHTAGAVSALPIMQSVGTACPDVHLTINEGLSPHLTEQVLSGALDFALVFNPSNDARLEREALLKEELFLVGRVEIIGRSHSPVAFPDIPQGAVLGLTPPTSRAIIQAQILRNQIKPSPKLEIDSLNIMRTALEAGLGCAILARSTVGADLLKNGVHARRIIGPTLTRELSLISLAEHPQTRAFTEVRKILREVVLQEAKSGRWPAEVIDQARKRPGKASSRASLRRRHGPKRTGH</sequence>
<evidence type="ECO:0000256" key="7">
    <source>
        <dbReference type="SAM" id="MobiDB-lite"/>
    </source>
</evidence>
<dbReference type="PRINTS" id="PR00039">
    <property type="entry name" value="HTHLYSR"/>
</dbReference>
<keyword evidence="10" id="KW-1185">Reference proteome</keyword>
<keyword evidence="6" id="KW-0804">Transcription</keyword>
<dbReference type="Proteomes" id="UP000057737">
    <property type="component" value="Unassembled WGS sequence"/>
</dbReference>
<dbReference type="GO" id="GO:0003700">
    <property type="term" value="F:DNA-binding transcription factor activity"/>
    <property type="evidence" value="ECO:0007669"/>
    <property type="project" value="InterPro"/>
</dbReference>
<evidence type="ECO:0000256" key="6">
    <source>
        <dbReference type="ARBA" id="ARBA00023163"/>
    </source>
</evidence>
<comment type="function">
    <text evidence="1">NodD regulates the expression of the nodABCFE genes which encode other nodulation proteins. NodD is also a negative regulator of its own expression. Binds flavonoids as inducers.</text>
</comment>
<dbReference type="InterPro" id="IPR036388">
    <property type="entry name" value="WH-like_DNA-bd_sf"/>
</dbReference>
<comment type="caution">
    <text evidence="9">The sequence shown here is derived from an EMBL/GenBank/DDBJ whole genome shotgun (WGS) entry which is preliminary data.</text>
</comment>
<evidence type="ECO:0000256" key="5">
    <source>
        <dbReference type="ARBA" id="ARBA00023159"/>
    </source>
</evidence>
<dbReference type="RefSeq" id="WP_066513456.1">
    <property type="nucleotide sequence ID" value="NZ_LNCU01000107.1"/>
</dbReference>
<dbReference type="Pfam" id="PF00126">
    <property type="entry name" value="HTH_1"/>
    <property type="match status" value="1"/>
</dbReference>
<dbReference type="OrthoDB" id="8479357at2"/>
<evidence type="ECO:0000256" key="4">
    <source>
        <dbReference type="ARBA" id="ARBA00023125"/>
    </source>
</evidence>
<evidence type="ECO:0000313" key="10">
    <source>
        <dbReference type="Proteomes" id="UP000057737"/>
    </source>
</evidence>
<dbReference type="GO" id="GO:0003677">
    <property type="term" value="F:DNA binding"/>
    <property type="evidence" value="ECO:0007669"/>
    <property type="project" value="UniProtKB-KW"/>
</dbReference>
<dbReference type="PROSITE" id="PS50931">
    <property type="entry name" value="HTH_LYSR"/>
    <property type="match status" value="1"/>
</dbReference>
<dbReference type="EMBL" id="LNCU01000107">
    <property type="protein sequence ID" value="KWV48438.1"/>
    <property type="molecule type" value="Genomic_DNA"/>
</dbReference>
<organism evidence="9 10">
    <name type="scientific">Bradyrhizobium macuxiense</name>
    <dbReference type="NCBI Taxonomy" id="1755647"/>
    <lineage>
        <taxon>Bacteria</taxon>
        <taxon>Pseudomonadati</taxon>
        <taxon>Pseudomonadota</taxon>
        <taxon>Alphaproteobacteria</taxon>
        <taxon>Hyphomicrobiales</taxon>
        <taxon>Nitrobacteraceae</taxon>
        <taxon>Bradyrhizobium</taxon>
    </lineage>
</organism>
<name>A0A109JGE8_9BRAD</name>
<keyword evidence="5" id="KW-0010">Activator</keyword>
<gene>
    <name evidence="9" type="ORF">AS156_18340</name>
</gene>
<evidence type="ECO:0000256" key="1">
    <source>
        <dbReference type="ARBA" id="ARBA00003502"/>
    </source>
</evidence>
<dbReference type="SUPFAM" id="SSF53850">
    <property type="entry name" value="Periplasmic binding protein-like II"/>
    <property type="match status" value="1"/>
</dbReference>
<dbReference type="Pfam" id="PF03466">
    <property type="entry name" value="LysR_substrate"/>
    <property type="match status" value="1"/>
</dbReference>
<dbReference type="InterPro" id="IPR036390">
    <property type="entry name" value="WH_DNA-bd_sf"/>
</dbReference>
<dbReference type="SUPFAM" id="SSF46785">
    <property type="entry name" value="Winged helix' DNA-binding domain"/>
    <property type="match status" value="1"/>
</dbReference>